<dbReference type="GO" id="GO:0031177">
    <property type="term" value="F:phosphopantetheine binding"/>
    <property type="evidence" value="ECO:0007669"/>
    <property type="project" value="TreeGrafter"/>
</dbReference>
<proteinExistence type="predicted"/>
<dbReference type="PANTHER" id="PTHR45527">
    <property type="entry name" value="NONRIBOSOMAL PEPTIDE SYNTHETASE"/>
    <property type="match status" value="1"/>
</dbReference>
<sequence>MTTQQQPSVAEAIGRMVRDHPDRPALESARGVISYRDLGERIDKFTAQLDVLTAPGEFVGIEAVRTPGSIVAMAGALRAGRPFVFLDPRDSVASNRTKVTSLGVRMVAATPDGSDEPQLVVAREEWRGAEEPSGIPAGLDTAADQGGIGYAIHTSGSTGEPKCVLVRVGPLAPMIRDHVRVLEVGADTRTLQFARLTFDGCITEILWTLTGGGCLVVLDETQLGPGPVLGGTLERYGITHLKTTPFALTATEPTEAMRLRHVINGGGACRQAVVQKWSARAAFHNAYGTTETTVCNFLTGVLDPAECTESVPLGDVVGDCGYEVVPLPAETGDGTTATTGLRGELVITGESVAVGYLTARGLRRFADRDGNRVYRTGDIVELRDGQLHFVERLDRQLKVRGYRIDPGEVEIAACRLPNVVEAVVTAEAHEEQEAGADALVCYYQGTATAREVRAHLEGVLDTYKVPSVIQQIETVPYTRNGKVDRDALRASRTRPAAPAAATPDEQVLALVRRLTGVDDVSLDDNFFDVGGDSASAVILVNKLKELGWMDAGVRDVLRADRLRTLTDELRDRSV</sequence>
<dbReference type="Gene3D" id="3.30.300.30">
    <property type="match status" value="1"/>
</dbReference>
<evidence type="ECO:0000259" key="1">
    <source>
        <dbReference type="PROSITE" id="PS50075"/>
    </source>
</evidence>
<dbReference type="InterPro" id="IPR042099">
    <property type="entry name" value="ANL_N_sf"/>
</dbReference>
<evidence type="ECO:0000313" key="3">
    <source>
        <dbReference type="Proteomes" id="UP000032234"/>
    </source>
</evidence>
<dbReference type="InterPro" id="IPR000873">
    <property type="entry name" value="AMP-dep_synth/lig_dom"/>
</dbReference>
<dbReference type="GO" id="GO:0005737">
    <property type="term" value="C:cytoplasm"/>
    <property type="evidence" value="ECO:0007669"/>
    <property type="project" value="TreeGrafter"/>
</dbReference>
<dbReference type="InterPro" id="IPR045851">
    <property type="entry name" value="AMP-bd_C_sf"/>
</dbReference>
<dbReference type="OrthoDB" id="3802848at2"/>
<dbReference type="EMBL" id="CP010849">
    <property type="protein sequence ID" value="AJP01002.1"/>
    <property type="molecule type" value="Genomic_DNA"/>
</dbReference>
<feature type="domain" description="Carrier" evidence="1">
    <location>
        <begin position="498"/>
        <end position="573"/>
    </location>
</feature>
<accession>A0A0C5FMP6</accession>
<dbReference type="STRING" id="477245.TU94_05490"/>
<dbReference type="AlphaFoldDB" id="A0A0C5FMP6"/>
<dbReference type="HOGENOM" id="CLU_000022_2_12_11"/>
<dbReference type="KEGG" id="scw:TU94_05490"/>
<reference evidence="2 3" key="1">
    <citation type="submission" date="2015-02" db="EMBL/GenBank/DDBJ databases">
        <title>Genome sequence of thermotolerant Streptomyces cyaneogriseus subsp. Noncyanogenus NMWT1, the producer of nematocidal antibiotics nemadectin.</title>
        <authorList>
            <person name="Wang H."/>
            <person name="Li C."/>
            <person name="Xiang W."/>
            <person name="Wang X."/>
        </authorList>
    </citation>
    <scope>NUCLEOTIDE SEQUENCE [LARGE SCALE GENOMIC DNA]</scope>
    <source>
        <strain evidence="2 3">NMWT 1</strain>
    </source>
</reference>
<evidence type="ECO:0000313" key="2">
    <source>
        <dbReference type="EMBL" id="AJP01002.1"/>
    </source>
</evidence>
<dbReference type="InterPro" id="IPR036736">
    <property type="entry name" value="ACP-like_sf"/>
</dbReference>
<dbReference type="Gene3D" id="1.10.1200.10">
    <property type="entry name" value="ACP-like"/>
    <property type="match status" value="1"/>
</dbReference>
<dbReference type="GO" id="GO:0043041">
    <property type="term" value="P:amino acid activation for nonribosomal peptide biosynthetic process"/>
    <property type="evidence" value="ECO:0007669"/>
    <property type="project" value="TreeGrafter"/>
</dbReference>
<dbReference type="Gene3D" id="3.40.50.12780">
    <property type="entry name" value="N-terminal domain of ligase-like"/>
    <property type="match status" value="1"/>
</dbReference>
<dbReference type="InterPro" id="IPR025110">
    <property type="entry name" value="AMP-bd_C"/>
</dbReference>
<dbReference type="PROSITE" id="PS50075">
    <property type="entry name" value="CARRIER"/>
    <property type="match status" value="1"/>
</dbReference>
<dbReference type="SUPFAM" id="SSF56801">
    <property type="entry name" value="Acetyl-CoA synthetase-like"/>
    <property type="match status" value="1"/>
</dbReference>
<protein>
    <recommendedName>
        <fullName evidence="1">Carrier domain-containing protein</fullName>
    </recommendedName>
</protein>
<dbReference type="PANTHER" id="PTHR45527:SF1">
    <property type="entry name" value="FATTY ACID SYNTHASE"/>
    <property type="match status" value="1"/>
</dbReference>
<dbReference type="Pfam" id="PF13193">
    <property type="entry name" value="AMP-binding_C"/>
    <property type="match status" value="1"/>
</dbReference>
<dbReference type="GO" id="GO:0044550">
    <property type="term" value="P:secondary metabolite biosynthetic process"/>
    <property type="evidence" value="ECO:0007669"/>
    <property type="project" value="TreeGrafter"/>
</dbReference>
<organism evidence="2 3">
    <name type="scientific">Streptomyces cyaneogriseus subsp. noncyanogenus</name>
    <dbReference type="NCBI Taxonomy" id="477245"/>
    <lineage>
        <taxon>Bacteria</taxon>
        <taxon>Bacillati</taxon>
        <taxon>Actinomycetota</taxon>
        <taxon>Actinomycetes</taxon>
        <taxon>Kitasatosporales</taxon>
        <taxon>Streptomycetaceae</taxon>
        <taxon>Streptomyces</taxon>
    </lineage>
</organism>
<dbReference type="Pfam" id="PF00501">
    <property type="entry name" value="AMP-binding"/>
    <property type="match status" value="1"/>
</dbReference>
<dbReference type="SUPFAM" id="SSF47336">
    <property type="entry name" value="ACP-like"/>
    <property type="match status" value="1"/>
</dbReference>
<keyword evidence="3" id="KW-1185">Reference proteome</keyword>
<dbReference type="RefSeq" id="WP_044379831.1">
    <property type="nucleotide sequence ID" value="NZ_CP010849.1"/>
</dbReference>
<name>A0A0C5FMP6_9ACTN</name>
<dbReference type="Pfam" id="PF00550">
    <property type="entry name" value="PP-binding"/>
    <property type="match status" value="1"/>
</dbReference>
<dbReference type="InterPro" id="IPR009081">
    <property type="entry name" value="PP-bd_ACP"/>
</dbReference>
<gene>
    <name evidence="2" type="ORF">TU94_05490</name>
</gene>
<dbReference type="Proteomes" id="UP000032234">
    <property type="component" value="Chromosome"/>
</dbReference>
<dbReference type="PATRIC" id="fig|477245.3.peg.1202"/>